<sequence length="224" mass="25346">MGTQVKICIIGDEHAEDLKAAWNDCQWITEKYSATYILAGTMLGVNTGFDNIEVEDFDVFLLVGFSRRVEDLVHTFAYPGVSSQIRSLAVRDYWRETLLPRVTERILEAYGAPIFLMHDPMRALRKPDPAPIGAYSDMIGASQVQVFDDLSATLLRQPNFTLNGGMSTQVKYRVKGTKQVGDGADGVFKRQKARMNSAFWLAMLEALMEEIRQIRIERPRSKYA</sequence>
<name>A0A3M0N1A2_9RHOB</name>
<evidence type="ECO:0000313" key="1">
    <source>
        <dbReference type="EMBL" id="RMC37487.1"/>
    </source>
</evidence>
<protein>
    <submittedName>
        <fullName evidence="1">Uncharacterized protein</fullName>
    </submittedName>
</protein>
<organism evidence="1 2">
    <name type="scientific">Paracoccus alkanivorans</name>
    <dbReference type="NCBI Taxonomy" id="2116655"/>
    <lineage>
        <taxon>Bacteria</taxon>
        <taxon>Pseudomonadati</taxon>
        <taxon>Pseudomonadota</taxon>
        <taxon>Alphaproteobacteria</taxon>
        <taxon>Rhodobacterales</taxon>
        <taxon>Paracoccaceae</taxon>
        <taxon>Paracoccus</taxon>
    </lineage>
</organism>
<accession>A0A3M0N1A2</accession>
<comment type="caution">
    <text evidence="1">The sequence shown here is derived from an EMBL/GenBank/DDBJ whole genome shotgun (WGS) entry which is preliminary data.</text>
</comment>
<dbReference type="AlphaFoldDB" id="A0A3M0N1A2"/>
<proteinExistence type="predicted"/>
<evidence type="ECO:0000313" key="2">
    <source>
        <dbReference type="Proteomes" id="UP000273516"/>
    </source>
</evidence>
<dbReference type="EMBL" id="QOKZ01000001">
    <property type="protein sequence ID" value="RMC37487.1"/>
    <property type="molecule type" value="Genomic_DNA"/>
</dbReference>
<keyword evidence="2" id="KW-1185">Reference proteome</keyword>
<gene>
    <name evidence="1" type="ORF">C9E81_01680</name>
</gene>
<dbReference type="Proteomes" id="UP000273516">
    <property type="component" value="Unassembled WGS sequence"/>
</dbReference>
<reference evidence="1 2" key="1">
    <citation type="submission" date="2018-07" db="EMBL/GenBank/DDBJ databases">
        <authorList>
            <person name="Zhang Y."/>
            <person name="Wang L."/>
            <person name="Ma S."/>
        </authorList>
    </citation>
    <scope>NUCLEOTIDE SEQUENCE [LARGE SCALE GENOMIC DNA]</scope>
    <source>
        <strain evidence="1 2">4-2</strain>
    </source>
</reference>